<dbReference type="AlphaFoldDB" id="A0A366H2B2"/>
<evidence type="ECO:0000259" key="1">
    <source>
        <dbReference type="PROSITE" id="PS50995"/>
    </source>
</evidence>
<keyword evidence="2" id="KW-0238">DNA-binding</keyword>
<dbReference type="PANTHER" id="PTHR33164:SF43">
    <property type="entry name" value="HTH-TYPE TRANSCRIPTIONAL REPRESSOR YETL"/>
    <property type="match status" value="1"/>
</dbReference>
<dbReference type="SMART" id="SM00347">
    <property type="entry name" value="HTH_MARR"/>
    <property type="match status" value="1"/>
</dbReference>
<evidence type="ECO:0000313" key="3">
    <source>
        <dbReference type="Proteomes" id="UP000253426"/>
    </source>
</evidence>
<comment type="caution">
    <text evidence="2">The sequence shown here is derived from an EMBL/GenBank/DDBJ whole genome shotgun (WGS) entry which is preliminary data.</text>
</comment>
<gene>
    <name evidence="2" type="ORF">DES53_1257</name>
</gene>
<dbReference type="PROSITE" id="PS50995">
    <property type="entry name" value="HTH_MARR_2"/>
    <property type="match status" value="1"/>
</dbReference>
<dbReference type="PANTHER" id="PTHR33164">
    <property type="entry name" value="TRANSCRIPTIONAL REGULATOR, MARR FAMILY"/>
    <property type="match status" value="1"/>
</dbReference>
<organism evidence="2 3">
    <name type="scientific">Roseimicrobium gellanilyticum</name>
    <dbReference type="NCBI Taxonomy" id="748857"/>
    <lineage>
        <taxon>Bacteria</taxon>
        <taxon>Pseudomonadati</taxon>
        <taxon>Verrucomicrobiota</taxon>
        <taxon>Verrucomicrobiia</taxon>
        <taxon>Verrucomicrobiales</taxon>
        <taxon>Verrucomicrobiaceae</taxon>
        <taxon>Roseimicrobium</taxon>
    </lineage>
</organism>
<proteinExistence type="predicted"/>
<dbReference type="InterPro" id="IPR036388">
    <property type="entry name" value="WH-like_DNA-bd_sf"/>
</dbReference>
<dbReference type="RefSeq" id="WP_170157584.1">
    <property type="nucleotide sequence ID" value="NZ_QNRR01000025.1"/>
</dbReference>
<sequence>MSNQFSSSTQGVAESREHEAILESLPIHLARMYHGFVALVDRLRGEDAGELPHFRPGAGSVYFALLENEGCTATDLAMRLGMPKPTVTGLLDGLERDGVIERRPCAEDGRAMKLRLTKFGLKLENGLRCRHEQSVRTLEEGLSHAEAMELRRLLSVVIGNLDRVRNTKTVKSTPVRTPRRARKAA</sequence>
<keyword evidence="3" id="KW-1185">Reference proteome</keyword>
<dbReference type="GO" id="GO:0003700">
    <property type="term" value="F:DNA-binding transcription factor activity"/>
    <property type="evidence" value="ECO:0007669"/>
    <property type="project" value="InterPro"/>
</dbReference>
<dbReference type="Pfam" id="PF12802">
    <property type="entry name" value="MarR_2"/>
    <property type="match status" value="1"/>
</dbReference>
<dbReference type="InterPro" id="IPR039422">
    <property type="entry name" value="MarR/SlyA-like"/>
</dbReference>
<feature type="domain" description="HTH marR-type" evidence="1">
    <location>
        <begin position="19"/>
        <end position="159"/>
    </location>
</feature>
<dbReference type="InterPro" id="IPR011991">
    <property type="entry name" value="ArsR-like_HTH"/>
</dbReference>
<dbReference type="GO" id="GO:0006950">
    <property type="term" value="P:response to stress"/>
    <property type="evidence" value="ECO:0007669"/>
    <property type="project" value="TreeGrafter"/>
</dbReference>
<dbReference type="EMBL" id="QNRR01000025">
    <property type="protein sequence ID" value="RBP35181.1"/>
    <property type="molecule type" value="Genomic_DNA"/>
</dbReference>
<dbReference type="InterPro" id="IPR000835">
    <property type="entry name" value="HTH_MarR-typ"/>
</dbReference>
<dbReference type="InterPro" id="IPR036390">
    <property type="entry name" value="WH_DNA-bd_sf"/>
</dbReference>
<protein>
    <submittedName>
        <fullName evidence="2">DNA-binding MarR family transcriptional regulator</fullName>
    </submittedName>
</protein>
<dbReference type="SUPFAM" id="SSF46785">
    <property type="entry name" value="Winged helix' DNA-binding domain"/>
    <property type="match status" value="1"/>
</dbReference>
<name>A0A366H2B2_9BACT</name>
<accession>A0A366H2B2</accession>
<reference evidence="2 3" key="1">
    <citation type="submission" date="2018-06" db="EMBL/GenBank/DDBJ databases">
        <title>Genomic Encyclopedia of Type Strains, Phase IV (KMG-IV): sequencing the most valuable type-strain genomes for metagenomic binning, comparative biology and taxonomic classification.</title>
        <authorList>
            <person name="Goeker M."/>
        </authorList>
    </citation>
    <scope>NUCLEOTIDE SEQUENCE [LARGE SCALE GENOMIC DNA]</scope>
    <source>
        <strain evidence="2 3">DSM 25532</strain>
    </source>
</reference>
<dbReference type="PRINTS" id="PR00598">
    <property type="entry name" value="HTHMARR"/>
</dbReference>
<dbReference type="CDD" id="cd00090">
    <property type="entry name" value="HTH_ARSR"/>
    <property type="match status" value="1"/>
</dbReference>
<dbReference type="Proteomes" id="UP000253426">
    <property type="component" value="Unassembled WGS sequence"/>
</dbReference>
<dbReference type="GO" id="GO:0003677">
    <property type="term" value="F:DNA binding"/>
    <property type="evidence" value="ECO:0007669"/>
    <property type="project" value="UniProtKB-KW"/>
</dbReference>
<dbReference type="Gene3D" id="1.10.10.10">
    <property type="entry name" value="Winged helix-like DNA-binding domain superfamily/Winged helix DNA-binding domain"/>
    <property type="match status" value="1"/>
</dbReference>
<evidence type="ECO:0000313" key="2">
    <source>
        <dbReference type="EMBL" id="RBP35181.1"/>
    </source>
</evidence>